<evidence type="ECO:0000313" key="2">
    <source>
        <dbReference type="EMBL" id="KAF0027624.1"/>
    </source>
</evidence>
<feature type="region of interest" description="Disordered" evidence="1">
    <location>
        <begin position="55"/>
        <end position="91"/>
    </location>
</feature>
<name>A0A6A4SA71_SCOMX</name>
<comment type="caution">
    <text evidence="2">The sequence shown here is derived from an EMBL/GenBank/DDBJ whole genome shotgun (WGS) entry which is preliminary data.</text>
</comment>
<sequence length="126" mass="13980">MRPPRRAVTRRDGADSQRAARPGRPRPRPRSRPRPGLEHVQPPEAAPLLLLLLLGGHTHRRQQQTDGQEEAQSDPGHIDPEQRGKLGKSPGCRGCVVVLLLRPVGRVCRSAVGASETPGKFFLRWR</sequence>
<dbReference type="Proteomes" id="UP000438429">
    <property type="component" value="Unassembled WGS sequence"/>
</dbReference>
<gene>
    <name evidence="2" type="ORF">F2P81_020365</name>
</gene>
<accession>A0A6A4SA71</accession>
<dbReference type="EMBL" id="VEVO01000018">
    <property type="protein sequence ID" value="KAF0027624.1"/>
    <property type="molecule type" value="Genomic_DNA"/>
</dbReference>
<reference evidence="2 3" key="1">
    <citation type="submission" date="2019-06" db="EMBL/GenBank/DDBJ databases">
        <title>Draft genomes of female and male turbot (Scophthalmus maximus).</title>
        <authorList>
            <person name="Xu H."/>
            <person name="Xu X.-W."/>
            <person name="Shao C."/>
            <person name="Chen S."/>
        </authorList>
    </citation>
    <scope>NUCLEOTIDE SEQUENCE [LARGE SCALE GENOMIC DNA]</scope>
    <source>
        <strain evidence="2">Ysfricsl-2016a</strain>
        <tissue evidence="2">Blood</tissue>
    </source>
</reference>
<organism evidence="2 3">
    <name type="scientific">Scophthalmus maximus</name>
    <name type="common">Turbot</name>
    <name type="synonym">Psetta maxima</name>
    <dbReference type="NCBI Taxonomy" id="52904"/>
    <lineage>
        <taxon>Eukaryota</taxon>
        <taxon>Metazoa</taxon>
        <taxon>Chordata</taxon>
        <taxon>Craniata</taxon>
        <taxon>Vertebrata</taxon>
        <taxon>Euteleostomi</taxon>
        <taxon>Actinopterygii</taxon>
        <taxon>Neopterygii</taxon>
        <taxon>Teleostei</taxon>
        <taxon>Neoteleostei</taxon>
        <taxon>Acanthomorphata</taxon>
        <taxon>Carangaria</taxon>
        <taxon>Pleuronectiformes</taxon>
        <taxon>Pleuronectoidei</taxon>
        <taxon>Scophthalmidae</taxon>
        <taxon>Scophthalmus</taxon>
    </lineage>
</organism>
<feature type="compositionally biased region" description="Basic residues" evidence="1">
    <location>
        <begin position="21"/>
        <end position="33"/>
    </location>
</feature>
<proteinExistence type="predicted"/>
<dbReference type="AlphaFoldDB" id="A0A6A4SA71"/>
<evidence type="ECO:0000256" key="1">
    <source>
        <dbReference type="SAM" id="MobiDB-lite"/>
    </source>
</evidence>
<protein>
    <submittedName>
        <fullName evidence="2">Uncharacterized protein</fullName>
    </submittedName>
</protein>
<evidence type="ECO:0000313" key="3">
    <source>
        <dbReference type="Proteomes" id="UP000438429"/>
    </source>
</evidence>
<feature type="region of interest" description="Disordered" evidence="1">
    <location>
        <begin position="1"/>
        <end position="43"/>
    </location>
</feature>